<feature type="region of interest" description="Disordered" evidence="2">
    <location>
        <begin position="697"/>
        <end position="744"/>
    </location>
</feature>
<feature type="compositionally biased region" description="Basic residues" evidence="2">
    <location>
        <begin position="349"/>
        <end position="372"/>
    </location>
</feature>
<dbReference type="EMBL" id="CAEQ01001852">
    <property type="protein sequence ID" value="CCD15271.1"/>
    <property type="molecule type" value="Genomic_DNA"/>
</dbReference>
<feature type="compositionally biased region" description="Polar residues" evidence="2">
    <location>
        <begin position="607"/>
        <end position="617"/>
    </location>
</feature>
<feature type="compositionally biased region" description="Polar residues" evidence="2">
    <location>
        <begin position="1246"/>
        <end position="1257"/>
    </location>
</feature>
<evidence type="ECO:0000313" key="4">
    <source>
        <dbReference type="Proteomes" id="UP000000702"/>
    </source>
</evidence>
<feature type="compositionally biased region" description="Low complexity" evidence="2">
    <location>
        <begin position="1222"/>
        <end position="1236"/>
    </location>
</feature>
<feature type="region of interest" description="Disordered" evidence="2">
    <location>
        <begin position="1133"/>
        <end position="1257"/>
    </location>
</feature>
<reference evidence="3 4" key="2">
    <citation type="journal article" date="2012" name="Proc. Natl. Acad. Sci. U.S.A.">
        <title>Antigenic diversity is generated by distinct evolutionary mechanisms in African trypanosome species.</title>
        <authorList>
            <person name="Jackson A.P."/>
            <person name="Berry A."/>
            <person name="Aslett M."/>
            <person name="Allison H.C."/>
            <person name="Burton P."/>
            <person name="Vavrova-Anderson J."/>
            <person name="Brown R."/>
            <person name="Browne H."/>
            <person name="Corton N."/>
            <person name="Hauser H."/>
            <person name="Gamble J."/>
            <person name="Gilderthorp R."/>
            <person name="Marcello L."/>
            <person name="McQuillan J."/>
            <person name="Otto T.D."/>
            <person name="Quail M.A."/>
            <person name="Sanders M.J."/>
            <person name="van Tonder A."/>
            <person name="Ginger M.L."/>
            <person name="Field M.C."/>
            <person name="Barry J.D."/>
            <person name="Hertz-Fowler C."/>
            <person name="Berriman M."/>
        </authorList>
    </citation>
    <scope>NUCLEOTIDE SEQUENCE [LARGE SCALE GENOMIC DNA]</scope>
    <source>
        <strain evidence="3 4">IL3000</strain>
    </source>
</reference>
<feature type="region of interest" description="Disordered" evidence="2">
    <location>
        <begin position="347"/>
        <end position="379"/>
    </location>
</feature>
<feature type="compositionally biased region" description="Basic and acidic residues" evidence="2">
    <location>
        <begin position="697"/>
        <end position="708"/>
    </location>
</feature>
<keyword evidence="4" id="KW-1185">Reference proteome</keyword>
<comment type="caution">
    <text evidence="3">The sequence shown here is derived from an EMBL/GenBank/DDBJ whole genome shotgun (WGS) entry which is preliminary data.</text>
</comment>
<keyword evidence="1" id="KW-0175">Coiled coil</keyword>
<dbReference type="AlphaFoldDB" id="F9WDB8"/>
<feature type="region of interest" description="Disordered" evidence="2">
    <location>
        <begin position="525"/>
        <end position="676"/>
    </location>
</feature>
<reference evidence="4" key="1">
    <citation type="submission" date="2011-07" db="EMBL/GenBank/DDBJ databases">
        <title>Divergent evolution of antigenic variation in African trypanosomes.</title>
        <authorList>
            <person name="Jackson A.P."/>
            <person name="Berry A."/>
            <person name="Allison H.C."/>
            <person name="Burton P."/>
            <person name="Anderson J."/>
            <person name="Aslett M."/>
            <person name="Brown R."/>
            <person name="Corton N."/>
            <person name="Harris D."/>
            <person name="Hauser H."/>
            <person name="Gamble J."/>
            <person name="Gilderthorp R."/>
            <person name="McQuillan J."/>
            <person name="Quail M.A."/>
            <person name="Sanders M."/>
            <person name="Van Tonder A."/>
            <person name="Ginger M.L."/>
            <person name="Donelson J.E."/>
            <person name="Field M.C."/>
            <person name="Barry J.D."/>
            <person name="Berriman M."/>
            <person name="Hertz-Fowler C."/>
        </authorList>
    </citation>
    <scope>NUCLEOTIDE SEQUENCE [LARGE SCALE GENOMIC DNA]</scope>
    <source>
        <strain evidence="4">IL3000</strain>
    </source>
</reference>
<protein>
    <submittedName>
        <fullName evidence="3">WGS project CAEQ00000000 data, annotated contig 2349</fullName>
    </submittedName>
</protein>
<gene>
    <name evidence="3" type="ORF">TCIL3000_0_58060</name>
</gene>
<name>F9WDB8_TRYCI</name>
<organism evidence="3 4">
    <name type="scientific">Trypanosoma congolense (strain IL3000)</name>
    <dbReference type="NCBI Taxonomy" id="1068625"/>
    <lineage>
        <taxon>Eukaryota</taxon>
        <taxon>Discoba</taxon>
        <taxon>Euglenozoa</taxon>
        <taxon>Kinetoplastea</taxon>
        <taxon>Metakinetoplastina</taxon>
        <taxon>Trypanosomatida</taxon>
        <taxon>Trypanosomatidae</taxon>
        <taxon>Trypanosoma</taxon>
        <taxon>Nannomonas</taxon>
    </lineage>
</organism>
<feature type="compositionally biased region" description="Polar residues" evidence="2">
    <location>
        <begin position="726"/>
        <end position="744"/>
    </location>
</feature>
<proteinExistence type="predicted"/>
<dbReference type="VEuPathDB" id="TriTrypDB:TcIL3000_0_58060"/>
<evidence type="ECO:0000256" key="1">
    <source>
        <dbReference type="SAM" id="Coils"/>
    </source>
</evidence>
<evidence type="ECO:0000256" key="2">
    <source>
        <dbReference type="SAM" id="MobiDB-lite"/>
    </source>
</evidence>
<sequence length="1257" mass="136510">MDKGLTFLVIIDTFTHERLADIVHLLRAIETEFNISLIIVVMMHEGYTRKVPGMIVAPVNKVTLEDAYEAGCDLVLCRCFDYKVTAFFTEMFTSALERWKADLRQRRTAGNYAMIKSTFDSAAEFLNENGNPDGISISNNERDPRPFTTAAAREGAESTMPPGNVLNVVNTSFRNSKLGGPSLCVGQRVFTADFLGSVMKPAERAKRFAMNVALGNGEVSRSLEDTRRTSRSSANIGDEGGNDFFVDEVWEVECAVISACREEIERLVTIKEEYEDRISNLMDINGQLTALCESKRAESEFSESEQSDNEGASTFFQKEQQICMLKRRLADVTRDYNVNKALVLEMRQGKKKVSKGSPRGRRRQRPKSHNKKPLQGVSNANSLRLNHVQILEAHLMGNHDVDAGLEAPVSLSHSQKQEVCGETASSAVWMADVLQAEISSLESVLHEMARDQKCLNRENFSKLSRITSRISCSVLGLRDNLAPYPSDSEDEDGGGETVVGMRDSGDIGGSGSLCRSRVNKASRNLGESIEGSGATRKSRVSCRRSVVDDKTPGGDGVGDTDPADSLDCDQVSLNVRGVGGSSTGTRLPDETHEVDKSCKYQRKVVNTPHSIENTGPSPITPERYSSKESRKDSSSTLVSESETRRSGGARRSVGCSAPSGPDVTGSEALPSSEDVARSLHQGAEAVVFGARALIEGHDGNSSHREHDPACSSPFGSSRREGASSPRGVQTSDNNNRSNNVRAGEISTPTSEAICETCAGLFSTSYALHRKALIGFLEKMFSCIPGLQQLMQNEMDVLKFDENDVAICGNTVLNGEHTIGVEALSRLRCDTELLLRLGEQLALGISKVASSEKRRVTWDELGQSESAIDVAPRPGNIKCKEPKHGGLGKEGVMTGPGVRCTRDKCGCNSRYLTIRNISYPESEPLVGNTVDDKNRFSLGEGVGNATQRASNPARLGTPLSSLLTVSPLGVPVKCQQGPIIRRDGIAEHTTPPRQGANVTGLRACGDDMPRRTACLPTLGATSARTIQDSLNAPLDARDTRLPLSSLPNVGNSPISPSRHAPEILLSVYRRCEVFNMQCDALRRQMIMKAYQNVQSQGHKGQRFPPDTERPGIANVEQKICLEGRRLLSIPVGDPQYHSGSREPDFLSGPAIVGPYVGPPSPRSGHAFHTSTSRRVQETDSGSERYVQCRNLLHRSITPRDGTSTNDTPPRRRGNMSGVGTNDLSGSLELPPLGLPTPQQGARGCSTRVPQTLHGSPRC</sequence>
<evidence type="ECO:0000313" key="3">
    <source>
        <dbReference type="EMBL" id="CCD15271.1"/>
    </source>
</evidence>
<dbReference type="Proteomes" id="UP000000702">
    <property type="component" value="Unassembled WGS sequence"/>
</dbReference>
<feature type="region of interest" description="Disordered" evidence="2">
    <location>
        <begin position="483"/>
        <end position="513"/>
    </location>
</feature>
<feature type="compositionally biased region" description="Basic and acidic residues" evidence="2">
    <location>
        <begin position="587"/>
        <end position="598"/>
    </location>
</feature>
<accession>F9WDB8</accession>
<feature type="coiled-coil region" evidence="1">
    <location>
        <begin position="257"/>
        <end position="284"/>
    </location>
</feature>
<feature type="compositionally biased region" description="Basic and acidic residues" evidence="2">
    <location>
        <begin position="624"/>
        <end position="633"/>
    </location>
</feature>